<dbReference type="EMBL" id="MHIK01000064">
    <property type="protein sequence ID" value="OGY50241.1"/>
    <property type="molecule type" value="Genomic_DNA"/>
</dbReference>
<organism evidence="2 3">
    <name type="scientific">Candidatus Buchananbacteria bacterium RIFCSPHIGHO2_02_FULL_45_11b</name>
    <dbReference type="NCBI Taxonomy" id="1797541"/>
    <lineage>
        <taxon>Bacteria</taxon>
        <taxon>Candidatus Buchananiibacteriota</taxon>
    </lineage>
</organism>
<dbReference type="Pfam" id="PF16316">
    <property type="entry name" value="DUF4956"/>
    <property type="match status" value="1"/>
</dbReference>
<comment type="caution">
    <text evidence="2">The sequence shown here is derived from an EMBL/GenBank/DDBJ whole genome shotgun (WGS) entry which is preliminary data.</text>
</comment>
<feature type="transmembrane region" description="Helical" evidence="1">
    <location>
        <begin position="50"/>
        <end position="80"/>
    </location>
</feature>
<keyword evidence="1" id="KW-0472">Membrane</keyword>
<sequence>MFENLFNSSQGGSFNNPVLVAANLIAAFLLSLLIAIVYKKTHKGLSYSQTFVLTLIITGMVIAAVMMVIGNNIATAFGVFGAFSLLRFRSAVKDLKDMGFLFLVLAVGMAVGTNNHIIALLTTIIVLSIILILTRINFGSIRKFDYILTFILDTRQAEENSYKSIFLKYLKSNSILNIKTKEDGQVLQLSFSIKFVSESDLEIFINKLENLTGVSEVNLITAKNDIEY</sequence>
<keyword evidence="1" id="KW-0812">Transmembrane</keyword>
<name>A0A1G1YDB3_9BACT</name>
<proteinExistence type="predicted"/>
<dbReference type="InterPro" id="IPR032531">
    <property type="entry name" value="DUF4956"/>
</dbReference>
<reference evidence="2 3" key="1">
    <citation type="journal article" date="2016" name="Nat. Commun.">
        <title>Thousands of microbial genomes shed light on interconnected biogeochemical processes in an aquifer system.</title>
        <authorList>
            <person name="Anantharaman K."/>
            <person name="Brown C.T."/>
            <person name="Hug L.A."/>
            <person name="Sharon I."/>
            <person name="Castelle C.J."/>
            <person name="Probst A.J."/>
            <person name="Thomas B.C."/>
            <person name="Singh A."/>
            <person name="Wilkins M.J."/>
            <person name="Karaoz U."/>
            <person name="Brodie E.L."/>
            <person name="Williams K.H."/>
            <person name="Hubbard S.S."/>
            <person name="Banfield J.F."/>
        </authorList>
    </citation>
    <scope>NUCLEOTIDE SEQUENCE [LARGE SCALE GENOMIC DNA]</scope>
</reference>
<feature type="transmembrane region" description="Helical" evidence="1">
    <location>
        <begin position="20"/>
        <end position="38"/>
    </location>
</feature>
<feature type="transmembrane region" description="Helical" evidence="1">
    <location>
        <begin position="100"/>
        <end position="133"/>
    </location>
</feature>
<evidence type="ECO:0008006" key="4">
    <source>
        <dbReference type="Google" id="ProtNLM"/>
    </source>
</evidence>
<protein>
    <recommendedName>
        <fullName evidence="4">DUF4956 domain-containing protein</fullName>
    </recommendedName>
</protein>
<evidence type="ECO:0000313" key="3">
    <source>
        <dbReference type="Proteomes" id="UP000178501"/>
    </source>
</evidence>
<accession>A0A1G1YDB3</accession>
<keyword evidence="1" id="KW-1133">Transmembrane helix</keyword>
<gene>
    <name evidence="2" type="ORF">A3J65_04390</name>
</gene>
<dbReference type="Proteomes" id="UP000178501">
    <property type="component" value="Unassembled WGS sequence"/>
</dbReference>
<evidence type="ECO:0000256" key="1">
    <source>
        <dbReference type="SAM" id="Phobius"/>
    </source>
</evidence>
<evidence type="ECO:0000313" key="2">
    <source>
        <dbReference type="EMBL" id="OGY50241.1"/>
    </source>
</evidence>
<dbReference type="AlphaFoldDB" id="A0A1G1YDB3"/>